<feature type="region of interest" description="Disordered" evidence="1">
    <location>
        <begin position="142"/>
        <end position="163"/>
    </location>
</feature>
<keyword evidence="4" id="KW-1185">Reference proteome</keyword>
<dbReference type="InterPro" id="IPR056002">
    <property type="entry name" value="DUF7580"/>
</dbReference>
<organism evidence="3 4">
    <name type="scientific">Penicillium egyptiacum</name>
    <dbReference type="NCBI Taxonomy" id="1303716"/>
    <lineage>
        <taxon>Eukaryota</taxon>
        <taxon>Fungi</taxon>
        <taxon>Dikarya</taxon>
        <taxon>Ascomycota</taxon>
        <taxon>Pezizomycotina</taxon>
        <taxon>Eurotiomycetes</taxon>
        <taxon>Eurotiomycetidae</taxon>
        <taxon>Eurotiales</taxon>
        <taxon>Aspergillaceae</taxon>
        <taxon>Penicillium</taxon>
    </lineage>
</organism>
<feature type="domain" description="DUF7580" evidence="2">
    <location>
        <begin position="167"/>
        <end position="507"/>
    </location>
</feature>
<evidence type="ECO:0000256" key="1">
    <source>
        <dbReference type="SAM" id="MobiDB-lite"/>
    </source>
</evidence>
<evidence type="ECO:0000313" key="4">
    <source>
        <dbReference type="Proteomes" id="UP001154252"/>
    </source>
</evidence>
<dbReference type="PANTHER" id="PTHR35186:SF4">
    <property type="entry name" value="PRION-INHIBITION AND PROPAGATION HELO DOMAIN-CONTAINING PROTEIN"/>
    <property type="match status" value="1"/>
</dbReference>
<evidence type="ECO:0000313" key="3">
    <source>
        <dbReference type="EMBL" id="CAG8895629.1"/>
    </source>
</evidence>
<dbReference type="PANTHER" id="PTHR35186">
    <property type="entry name" value="ANK_REP_REGION DOMAIN-CONTAINING PROTEIN"/>
    <property type="match status" value="1"/>
</dbReference>
<dbReference type="OrthoDB" id="206201at2759"/>
<protein>
    <recommendedName>
        <fullName evidence="2">DUF7580 domain-containing protein</fullName>
    </recommendedName>
</protein>
<proteinExistence type="predicted"/>
<sequence length="633" mass="71903">MATDDPIDLAQAAISRVADIASSLGVQYKRPVCGRLGAELLLVANYIDTAGLLRDVESICNVGTSFDFALEPELISKNQYPDPISGNGYHLLEAIGQSVPGFSVYNRAQTEIRRGLTCLNENPRHAEQVIFHIQRFTKGDRKLSKRDVSNDTTSKKRWSHPERPRHVNELVHRTLREYVCCTCQESAVKGQMQREHLVRLLLQPPSQQITGTSLIQFDMLFSSTPFWKEGLRSHWQDVELLVPSVGHTSNKKRARFADADQESDDSGHVNPLSAKRLSRVDRGQFCNLIALEANSRLRLSIQDGQLHHCFEPLRQLVNHVPGISLADILRKYYLTARMKLVLAYIIAYSVWQYYDSDWMKTKWTSDTIQFMKESGNNERSDERPKLITWKPYLSVQFNNEDPECYEFNKLVGGVHDYPRIRALGIMLVEIGIGSPLHKGEPQSQPLVAKEFDYPDYMSAVSHCLDPGTFNLAPFVAGSTPRERKENLQLRKDSLYDKVVFPLEELLQGTKWMEDLTKIAPLEVPSKVTAFQSPPSLHEDIVERTIAKKKRTKSERKASEWLARLNHFNRELAQIGPAVGLSTSPRVRIAILDTGYDDNAPFFFSPDVNPRLKGWKDCVNESDELMIPTDTALI</sequence>
<accession>A0A9W4KEQ0</accession>
<reference evidence="3" key="1">
    <citation type="submission" date="2021-07" db="EMBL/GenBank/DDBJ databases">
        <authorList>
            <person name="Branca A.L. A."/>
        </authorList>
    </citation>
    <scope>NUCLEOTIDE SEQUENCE</scope>
</reference>
<gene>
    <name evidence="3" type="ORF">PEGY_LOCUS4181</name>
</gene>
<dbReference type="Proteomes" id="UP001154252">
    <property type="component" value="Unassembled WGS sequence"/>
</dbReference>
<dbReference type="EMBL" id="CAJVRC010000853">
    <property type="protein sequence ID" value="CAG8895629.1"/>
    <property type="molecule type" value="Genomic_DNA"/>
</dbReference>
<dbReference type="Pfam" id="PF24476">
    <property type="entry name" value="DUF7580"/>
    <property type="match status" value="1"/>
</dbReference>
<evidence type="ECO:0000259" key="2">
    <source>
        <dbReference type="Pfam" id="PF24476"/>
    </source>
</evidence>
<dbReference type="AlphaFoldDB" id="A0A9W4KEQ0"/>
<name>A0A9W4KEQ0_9EURO</name>
<comment type="caution">
    <text evidence="3">The sequence shown here is derived from an EMBL/GenBank/DDBJ whole genome shotgun (WGS) entry which is preliminary data.</text>
</comment>